<accession>A0A0A2TZM2</accession>
<reference evidence="1 2" key="1">
    <citation type="journal article" date="2015" name="Stand. Genomic Sci.">
        <title>High quality draft genome sequence of the moderately halophilic bacterium Pontibacillus yanchengensis Y32(T) and comparison among Pontibacillus genomes.</title>
        <authorList>
            <person name="Huang J."/>
            <person name="Qiao Z.X."/>
            <person name="Tang J.W."/>
            <person name="Wang G."/>
        </authorList>
    </citation>
    <scope>NUCLEOTIDE SEQUENCE [LARGE SCALE GENOMIC DNA]</scope>
    <source>
        <strain evidence="1 2">Y32</strain>
    </source>
</reference>
<dbReference type="OrthoDB" id="2543069at2"/>
<keyword evidence="2" id="KW-1185">Reference proteome</keyword>
<evidence type="ECO:0000313" key="1">
    <source>
        <dbReference type="EMBL" id="KGP74710.1"/>
    </source>
</evidence>
<proteinExistence type="predicted"/>
<dbReference type="SUPFAM" id="SSF103642">
    <property type="entry name" value="Sec-C motif"/>
    <property type="match status" value="1"/>
</dbReference>
<dbReference type="Pfam" id="PF02810">
    <property type="entry name" value="SEC-C"/>
    <property type="match status" value="1"/>
</dbReference>
<dbReference type="EMBL" id="AVBF01000001">
    <property type="protein sequence ID" value="KGP74710.1"/>
    <property type="molecule type" value="Genomic_DNA"/>
</dbReference>
<dbReference type="Proteomes" id="UP000030147">
    <property type="component" value="Unassembled WGS sequence"/>
</dbReference>
<protein>
    <recommendedName>
        <fullName evidence="3">Preprotein translocase subunit SecA</fullName>
    </recommendedName>
</protein>
<organism evidence="1 2">
    <name type="scientific">Pontibacillus yanchengensis Y32</name>
    <dbReference type="NCBI Taxonomy" id="1385514"/>
    <lineage>
        <taxon>Bacteria</taxon>
        <taxon>Bacillati</taxon>
        <taxon>Bacillota</taxon>
        <taxon>Bacilli</taxon>
        <taxon>Bacillales</taxon>
        <taxon>Bacillaceae</taxon>
        <taxon>Pontibacillus</taxon>
    </lineage>
</organism>
<dbReference type="eggNOG" id="COG3012">
    <property type="taxonomic scope" value="Bacteria"/>
</dbReference>
<dbReference type="PANTHER" id="PTHR33747">
    <property type="entry name" value="UPF0225 PROTEIN SCO1677"/>
    <property type="match status" value="1"/>
</dbReference>
<dbReference type="Gene3D" id="3.10.450.50">
    <property type="match status" value="1"/>
</dbReference>
<name>A0A0A2TZM2_9BACI</name>
<gene>
    <name evidence="1" type="ORF">N782_00770</name>
</gene>
<sequence length="286" mass="32320">MLDATDGKFKSITDIANAYMEDLQEELPLLINQFDQENDVTASIVAKRIIDRMIQEEWLTEKDILQVIQEKDNNSASKIIYVYAAGETNEPSLIPALASLLEVDFEDDMLAQEVIHALIKIGSDEVVQAVKPYCFKDGASFYAIDVIQNIKSSLAHDTLLSMFDEVEGPMEKTLIASALCTQLTVEGIPKVEYMVENGYEESMLELDEDLYCCCVINEIEHPKLPVWEEKINSKTTPSDEEIFQQLQEYMQQYENQNTPTKSKKVGRNEPCPCGSGKKYKKCCGTN</sequence>
<evidence type="ECO:0000313" key="2">
    <source>
        <dbReference type="Proteomes" id="UP000030147"/>
    </source>
</evidence>
<comment type="caution">
    <text evidence="1">The sequence shown here is derived from an EMBL/GenBank/DDBJ whole genome shotgun (WGS) entry which is preliminary data.</text>
</comment>
<dbReference type="STRING" id="1385514.N782_00770"/>
<dbReference type="InterPro" id="IPR004027">
    <property type="entry name" value="SEC_C_motif"/>
</dbReference>
<dbReference type="RefSeq" id="WP_036815227.1">
    <property type="nucleotide sequence ID" value="NZ_AVBF01000001.1"/>
</dbReference>
<evidence type="ECO:0008006" key="3">
    <source>
        <dbReference type="Google" id="ProtNLM"/>
    </source>
</evidence>
<dbReference type="AlphaFoldDB" id="A0A0A2TZM2"/>
<dbReference type="PANTHER" id="PTHR33747:SF1">
    <property type="entry name" value="ADENYLATE CYCLASE-ASSOCIATED CAP C-TERMINAL DOMAIN-CONTAINING PROTEIN"/>
    <property type="match status" value="1"/>
</dbReference>